<evidence type="ECO:0000313" key="2">
    <source>
        <dbReference type="Proteomes" id="UP001257060"/>
    </source>
</evidence>
<name>A0ABU2GAG5_9EURY</name>
<sequence>MTDKYEHCLGTLTDALDENTKSKAIDRAIVFTLQIREDLVAHPTGKFDELIETAEERRSLTGEGLSKHSISEIFQLSTSLSGPSGTL</sequence>
<keyword evidence="2" id="KW-1185">Reference proteome</keyword>
<comment type="caution">
    <text evidence="1">The sequence shown here is derived from an EMBL/GenBank/DDBJ whole genome shotgun (WGS) entry which is preliminary data.</text>
</comment>
<dbReference type="RefSeq" id="WP_310922600.1">
    <property type="nucleotide sequence ID" value="NZ_JAMQOP010000001.1"/>
</dbReference>
<gene>
    <name evidence="1" type="ORF">NDI76_03365</name>
</gene>
<protein>
    <submittedName>
        <fullName evidence="1">Uncharacterized protein</fullName>
    </submittedName>
</protein>
<reference evidence="1 2" key="1">
    <citation type="submission" date="2022-06" db="EMBL/GenBank/DDBJ databases">
        <title>Halogeometricum sp. a new haloarchaeum isolate from saline soil.</title>
        <authorList>
            <person name="Strakova D."/>
            <person name="Galisteo C."/>
            <person name="Sanchez-Porro C."/>
            <person name="Ventosa A."/>
        </authorList>
    </citation>
    <scope>NUCLEOTIDE SEQUENCE [LARGE SCALE GENOMIC DNA]</scope>
    <source>
        <strain evidence="1 2">S1BR25-6</strain>
    </source>
</reference>
<organism evidence="1 2">
    <name type="scientific">Halogeometricum salsisoli</name>
    <dbReference type="NCBI Taxonomy" id="2950536"/>
    <lineage>
        <taxon>Archaea</taxon>
        <taxon>Methanobacteriati</taxon>
        <taxon>Methanobacteriota</taxon>
        <taxon>Stenosarchaea group</taxon>
        <taxon>Halobacteria</taxon>
        <taxon>Halobacteriales</taxon>
        <taxon>Haloferacaceae</taxon>
        <taxon>Halogeometricum</taxon>
    </lineage>
</organism>
<dbReference type="Proteomes" id="UP001257060">
    <property type="component" value="Unassembled WGS sequence"/>
</dbReference>
<dbReference type="EMBL" id="JAMQOP010000001">
    <property type="protein sequence ID" value="MDS0297772.1"/>
    <property type="molecule type" value="Genomic_DNA"/>
</dbReference>
<accession>A0ABU2GAG5</accession>
<proteinExistence type="predicted"/>
<evidence type="ECO:0000313" key="1">
    <source>
        <dbReference type="EMBL" id="MDS0297772.1"/>
    </source>
</evidence>